<sequence>MTLQPYGVQRLEALHAIAEIPQFGHVVMAASTKYRSTVTHQCRKPRMP</sequence>
<name>A0ACC6ANR3_NITWI</name>
<reference evidence="1" key="1">
    <citation type="submission" date="2022-03" db="EMBL/GenBank/DDBJ databases">
        <title>Interactions between chemoautotrophic and heterotrophic bacteria.</title>
        <authorList>
            <person name="Santoro A."/>
        </authorList>
    </citation>
    <scope>NUCLEOTIDE SEQUENCE</scope>
    <source>
        <strain evidence="1">Nb-106</strain>
    </source>
</reference>
<dbReference type="EMBL" id="JALJZS010000006">
    <property type="protein sequence ID" value="MCP2001319.1"/>
    <property type="molecule type" value="Genomic_DNA"/>
</dbReference>
<protein>
    <submittedName>
        <fullName evidence="1">Uncharacterized protein</fullName>
    </submittedName>
</protein>
<proteinExistence type="predicted"/>
<dbReference type="Proteomes" id="UP001205486">
    <property type="component" value="Unassembled WGS sequence"/>
</dbReference>
<evidence type="ECO:0000313" key="2">
    <source>
        <dbReference type="Proteomes" id="UP001205486"/>
    </source>
</evidence>
<organism evidence="1 2">
    <name type="scientific">Nitrobacter winogradskyi</name>
    <name type="common">Nitrobacter agilis</name>
    <dbReference type="NCBI Taxonomy" id="913"/>
    <lineage>
        <taxon>Bacteria</taxon>
        <taxon>Pseudomonadati</taxon>
        <taxon>Pseudomonadota</taxon>
        <taxon>Alphaproteobacteria</taxon>
        <taxon>Hyphomicrobiales</taxon>
        <taxon>Nitrobacteraceae</taxon>
        <taxon>Nitrobacter</taxon>
    </lineage>
</organism>
<accession>A0ACC6ANR3</accession>
<comment type="caution">
    <text evidence="1">The sequence shown here is derived from an EMBL/GenBank/DDBJ whole genome shotgun (WGS) entry which is preliminary data.</text>
</comment>
<keyword evidence="2" id="KW-1185">Reference proteome</keyword>
<evidence type="ECO:0000313" key="1">
    <source>
        <dbReference type="EMBL" id="MCP2001319.1"/>
    </source>
</evidence>
<gene>
    <name evidence="1" type="ORF">J2S34_003805</name>
</gene>